<dbReference type="InterPro" id="IPR050476">
    <property type="entry name" value="Insect_CytP450_Detox"/>
</dbReference>
<dbReference type="GO" id="GO:0005506">
    <property type="term" value="F:iron ion binding"/>
    <property type="evidence" value="ECO:0007669"/>
    <property type="project" value="InterPro"/>
</dbReference>
<keyword evidence="7" id="KW-0256">Endoplasmic reticulum</keyword>
<dbReference type="Proteomes" id="UP000327044">
    <property type="component" value="Unassembled WGS sequence"/>
</dbReference>
<dbReference type="InParanoid" id="A0A5N4A7X6"/>
<keyword evidence="6 13" id="KW-0479">Metal-binding</keyword>
<dbReference type="FunFam" id="1.10.630.10:FF:000042">
    <property type="entry name" value="Cytochrome P450"/>
    <property type="match status" value="2"/>
</dbReference>
<evidence type="ECO:0000256" key="3">
    <source>
        <dbReference type="ARBA" id="ARBA00004406"/>
    </source>
</evidence>
<keyword evidence="12 14" id="KW-0472">Membrane</keyword>
<gene>
    <name evidence="15" type="ORF">PPYR_13019</name>
</gene>
<evidence type="ECO:0000256" key="4">
    <source>
        <dbReference type="ARBA" id="ARBA00010617"/>
    </source>
</evidence>
<evidence type="ECO:0000256" key="12">
    <source>
        <dbReference type="ARBA" id="ARBA00023136"/>
    </source>
</evidence>
<proteinExistence type="inferred from homology"/>
<dbReference type="GO" id="GO:0020037">
    <property type="term" value="F:heme binding"/>
    <property type="evidence" value="ECO:0007669"/>
    <property type="project" value="InterPro"/>
</dbReference>
<evidence type="ECO:0000256" key="8">
    <source>
        <dbReference type="ARBA" id="ARBA00022848"/>
    </source>
</evidence>
<keyword evidence="14" id="KW-0812">Transmembrane</keyword>
<dbReference type="InterPro" id="IPR002401">
    <property type="entry name" value="Cyt_P450_E_grp-I"/>
</dbReference>
<evidence type="ECO:0000313" key="15">
    <source>
        <dbReference type="EMBL" id="KAB0793399.1"/>
    </source>
</evidence>
<name>A0A5N4A7X6_PHOPY</name>
<feature type="binding site" description="axial binding residue" evidence="13">
    <location>
        <position position="441"/>
    </location>
    <ligand>
        <name>heme</name>
        <dbReference type="ChEBI" id="CHEBI:30413"/>
    </ligand>
    <ligandPart>
        <name>Fe</name>
        <dbReference type="ChEBI" id="CHEBI:18248"/>
    </ligandPart>
</feature>
<evidence type="ECO:0000313" key="16">
    <source>
        <dbReference type="Proteomes" id="UP000327044"/>
    </source>
</evidence>
<organism evidence="15 16">
    <name type="scientific">Photinus pyralis</name>
    <name type="common">Common eastern firefly</name>
    <name type="synonym">Lampyris pyralis</name>
    <dbReference type="NCBI Taxonomy" id="7054"/>
    <lineage>
        <taxon>Eukaryota</taxon>
        <taxon>Metazoa</taxon>
        <taxon>Ecdysozoa</taxon>
        <taxon>Arthropoda</taxon>
        <taxon>Hexapoda</taxon>
        <taxon>Insecta</taxon>
        <taxon>Pterygota</taxon>
        <taxon>Neoptera</taxon>
        <taxon>Endopterygota</taxon>
        <taxon>Coleoptera</taxon>
        <taxon>Polyphaga</taxon>
        <taxon>Elateriformia</taxon>
        <taxon>Elateroidea</taxon>
        <taxon>Lampyridae</taxon>
        <taxon>Lampyrinae</taxon>
        <taxon>Photinus</taxon>
    </lineage>
</organism>
<reference evidence="15 16" key="1">
    <citation type="journal article" date="2018" name="Elife">
        <title>Firefly genomes illuminate parallel origins of bioluminescence in beetles.</title>
        <authorList>
            <person name="Fallon T.R."/>
            <person name="Lower S.E."/>
            <person name="Chang C.H."/>
            <person name="Bessho-Uehara M."/>
            <person name="Martin G.J."/>
            <person name="Bewick A.J."/>
            <person name="Behringer M."/>
            <person name="Debat H.J."/>
            <person name="Wong I."/>
            <person name="Day J.C."/>
            <person name="Suvorov A."/>
            <person name="Silva C.J."/>
            <person name="Stanger-Hall K.F."/>
            <person name="Hall D.W."/>
            <person name="Schmitz R.J."/>
            <person name="Nelson D.R."/>
            <person name="Lewis S.M."/>
            <person name="Shigenobu S."/>
            <person name="Bybee S.M."/>
            <person name="Larracuente A.M."/>
            <person name="Oba Y."/>
            <person name="Weng J.K."/>
        </authorList>
    </citation>
    <scope>NUCLEOTIDE SEQUENCE [LARGE SCALE GENOMIC DNA]</scope>
    <source>
        <strain evidence="15">1611_PpyrPB1</strain>
        <tissue evidence="15">Whole body</tissue>
    </source>
</reference>
<dbReference type="AlphaFoldDB" id="A0A5N4A7X6"/>
<keyword evidence="11" id="KW-0503">Monooxygenase</keyword>
<sequence>MYLILFAIAFAILFALFKLTRVYSQWRDKGVPYIKPIYFLGNFGGNVLRLKSFETLTRECYNAFPNSRYVGLYQFRQPILLIRDPELVKQITIKDFDTFPEHVSVFTMGLEPLLAKNLFNLTGSDWHEVRSTLSPSFTSRKMKVFFTLMAECSDQFINYFKESGDGVQVEVMDAFTRYTNDVIATCAFGITCNSLKNRDNEFYLMGKDASRISGVKMLKFFGYSSCPSIMKLLNIKFFGVDVDAYFRNIIKETLRIRRQEKIERPDMINLLIEAQRNPKNAEHQMTDEDITAQALIFFLAGFDTVASAMTFLAYELAINPDVQRKLHEEICRTSGEVTYETIKSMSYLECVLSESLRLHSNVPFVDRRSTKPYTIEPVDPSEKPVYLEKGTVLWLPTCALHYDERYFPNPKKFDPERFSEENRSKIHQGVYIPFGSGPRACIASRFALLEVKLIVIRLLQNFEIVPNAKTAIPLIPDKTSFNGLPADGVNLVMYLIILAIAFVTLFALFKSTRVYSYWKIKGVPYIKPIYFLGNFGGNLLRLKSLETLIRDCYYAFPNSRYVGMYQFRQPILLVRDPELVKQITIKDFDAFPEHVPVFPMEPLIAKSLFNLSGPDWHEVRSALSPSFTSRKMKLLFTLMANCSDQFISYLNKSGDAVQLEVLDAFTRYTNDVIATCAFGITCDSLKNRDNEFFLMGTASRFTGVKMFKFFCYTLCPSVMKFLKIGYFGAKVDAYFRNIIKETLKLRRQQQIERLDMINLLIEAQRNPKNTEYKMTDEDITAQALIFFLAGFDTVASAMTFLAYELAVNPDVQRRLHEEICRSSEEVTYETIKSMSYLESVVSESLRLHSNLPFVDRRSTKPYTIEPVDPSERPIHLEKGTVVWLPTCALHLDEKHFPNPKKFDPERFSEENRPHIPSGAYIPFGSGPRSCIASRFALLEIKLIVIRLLQNFEIVPNAKTAIPLIPDKTSFNGLPADGVWVTLKPRSTVINML</sequence>
<dbReference type="GO" id="GO:0004497">
    <property type="term" value="F:monooxygenase activity"/>
    <property type="evidence" value="ECO:0007669"/>
    <property type="project" value="UniProtKB-KW"/>
</dbReference>
<dbReference type="PANTHER" id="PTHR24292:SF54">
    <property type="entry name" value="CYP9F3-RELATED"/>
    <property type="match status" value="1"/>
</dbReference>
<dbReference type="PANTHER" id="PTHR24292">
    <property type="entry name" value="CYTOCHROME P450"/>
    <property type="match status" value="1"/>
</dbReference>
<evidence type="ECO:0000256" key="11">
    <source>
        <dbReference type="ARBA" id="ARBA00023033"/>
    </source>
</evidence>
<dbReference type="CDD" id="cd11056">
    <property type="entry name" value="CYP6-like"/>
    <property type="match status" value="2"/>
</dbReference>
<dbReference type="InterPro" id="IPR001128">
    <property type="entry name" value="Cyt_P450"/>
</dbReference>
<comment type="subcellular location">
    <subcellularLocation>
        <location evidence="3">Endoplasmic reticulum membrane</location>
        <topology evidence="3">Peripheral membrane protein</topology>
    </subcellularLocation>
    <subcellularLocation>
        <location evidence="2">Microsome membrane</location>
        <topology evidence="2">Peripheral membrane protein</topology>
    </subcellularLocation>
</comment>
<protein>
    <recommendedName>
        <fullName evidence="17">Cytochrome P450</fullName>
    </recommendedName>
</protein>
<dbReference type="Pfam" id="PF00067">
    <property type="entry name" value="p450"/>
    <property type="match status" value="2"/>
</dbReference>
<keyword evidence="10 13" id="KW-0408">Iron</keyword>
<comment type="similarity">
    <text evidence="4">Belongs to the cytochrome P450 family.</text>
</comment>
<evidence type="ECO:0000256" key="14">
    <source>
        <dbReference type="SAM" id="Phobius"/>
    </source>
</evidence>
<comment type="cofactor">
    <cofactor evidence="1 13">
        <name>heme</name>
        <dbReference type="ChEBI" id="CHEBI:30413"/>
    </cofactor>
</comment>
<evidence type="ECO:0000256" key="5">
    <source>
        <dbReference type="ARBA" id="ARBA00022617"/>
    </source>
</evidence>
<dbReference type="PRINTS" id="PR00385">
    <property type="entry name" value="P450"/>
</dbReference>
<keyword evidence="5 13" id="KW-0349">Heme</keyword>
<accession>A0A5N4A7X6</accession>
<dbReference type="PRINTS" id="PR00463">
    <property type="entry name" value="EP450I"/>
</dbReference>
<dbReference type="GO" id="GO:0016705">
    <property type="term" value="F:oxidoreductase activity, acting on paired donors, with incorporation or reduction of molecular oxygen"/>
    <property type="evidence" value="ECO:0007669"/>
    <property type="project" value="InterPro"/>
</dbReference>
<dbReference type="PROSITE" id="PS00086">
    <property type="entry name" value="CYTOCHROME_P450"/>
    <property type="match status" value="2"/>
</dbReference>
<keyword evidence="9" id="KW-0560">Oxidoreductase</keyword>
<keyword evidence="16" id="KW-1185">Reference proteome</keyword>
<keyword evidence="14" id="KW-1133">Transmembrane helix</keyword>
<evidence type="ECO:0000256" key="7">
    <source>
        <dbReference type="ARBA" id="ARBA00022824"/>
    </source>
</evidence>
<evidence type="ECO:0000256" key="6">
    <source>
        <dbReference type="ARBA" id="ARBA00022723"/>
    </source>
</evidence>
<dbReference type="SUPFAM" id="SSF48264">
    <property type="entry name" value="Cytochrome P450"/>
    <property type="match status" value="2"/>
</dbReference>
<evidence type="ECO:0000256" key="2">
    <source>
        <dbReference type="ARBA" id="ARBA00004174"/>
    </source>
</evidence>
<evidence type="ECO:0008006" key="17">
    <source>
        <dbReference type="Google" id="ProtNLM"/>
    </source>
</evidence>
<dbReference type="GO" id="GO:0005789">
    <property type="term" value="C:endoplasmic reticulum membrane"/>
    <property type="evidence" value="ECO:0007669"/>
    <property type="project" value="UniProtKB-SubCell"/>
</dbReference>
<dbReference type="InterPro" id="IPR017972">
    <property type="entry name" value="Cyt_P450_CS"/>
</dbReference>
<keyword evidence="8" id="KW-0492">Microsome</keyword>
<feature type="transmembrane region" description="Helical" evidence="14">
    <location>
        <begin position="491"/>
        <end position="509"/>
    </location>
</feature>
<evidence type="ECO:0000256" key="1">
    <source>
        <dbReference type="ARBA" id="ARBA00001971"/>
    </source>
</evidence>
<comment type="caution">
    <text evidence="15">The sequence shown here is derived from an EMBL/GenBank/DDBJ whole genome shotgun (WGS) entry which is preliminary data.</text>
</comment>
<evidence type="ECO:0000256" key="10">
    <source>
        <dbReference type="ARBA" id="ARBA00023004"/>
    </source>
</evidence>
<dbReference type="InterPro" id="IPR036396">
    <property type="entry name" value="Cyt_P450_sf"/>
</dbReference>
<dbReference type="EMBL" id="VVIM01000009">
    <property type="protein sequence ID" value="KAB0793399.1"/>
    <property type="molecule type" value="Genomic_DNA"/>
</dbReference>
<evidence type="ECO:0000256" key="13">
    <source>
        <dbReference type="PIRSR" id="PIRSR602401-1"/>
    </source>
</evidence>
<dbReference type="Gene3D" id="1.10.630.10">
    <property type="entry name" value="Cytochrome P450"/>
    <property type="match status" value="2"/>
</dbReference>
<feature type="transmembrane region" description="Helical" evidence="14">
    <location>
        <begin position="783"/>
        <end position="803"/>
    </location>
</feature>
<evidence type="ECO:0000256" key="9">
    <source>
        <dbReference type="ARBA" id="ARBA00023002"/>
    </source>
</evidence>